<dbReference type="EMBL" id="AMZH03007853">
    <property type="protein sequence ID" value="RRT60295.1"/>
    <property type="molecule type" value="Genomic_DNA"/>
</dbReference>
<reference evidence="1 2" key="1">
    <citation type="journal article" date="2014" name="Agronomy (Basel)">
        <title>A Draft Genome Sequence for Ensete ventricosum, the Drought-Tolerant Tree Against Hunger.</title>
        <authorList>
            <person name="Harrison J."/>
            <person name="Moore K.A."/>
            <person name="Paszkiewicz K."/>
            <person name="Jones T."/>
            <person name="Grant M."/>
            <person name="Ambacheew D."/>
            <person name="Muzemil S."/>
            <person name="Studholme D.J."/>
        </authorList>
    </citation>
    <scope>NUCLEOTIDE SEQUENCE [LARGE SCALE GENOMIC DNA]</scope>
</reference>
<evidence type="ECO:0000313" key="2">
    <source>
        <dbReference type="Proteomes" id="UP000287651"/>
    </source>
</evidence>
<dbReference type="Proteomes" id="UP000287651">
    <property type="component" value="Unassembled WGS sequence"/>
</dbReference>
<proteinExistence type="predicted"/>
<comment type="caution">
    <text evidence="1">The sequence shown here is derived from an EMBL/GenBank/DDBJ whole genome shotgun (WGS) entry which is preliminary data.</text>
</comment>
<protein>
    <submittedName>
        <fullName evidence="1">Uncharacterized protein</fullName>
    </submittedName>
</protein>
<gene>
    <name evidence="1" type="ORF">B296_00032545</name>
</gene>
<evidence type="ECO:0000313" key="1">
    <source>
        <dbReference type="EMBL" id="RRT60295.1"/>
    </source>
</evidence>
<organism evidence="1 2">
    <name type="scientific">Ensete ventricosum</name>
    <name type="common">Abyssinian banana</name>
    <name type="synonym">Musa ensete</name>
    <dbReference type="NCBI Taxonomy" id="4639"/>
    <lineage>
        <taxon>Eukaryota</taxon>
        <taxon>Viridiplantae</taxon>
        <taxon>Streptophyta</taxon>
        <taxon>Embryophyta</taxon>
        <taxon>Tracheophyta</taxon>
        <taxon>Spermatophyta</taxon>
        <taxon>Magnoliopsida</taxon>
        <taxon>Liliopsida</taxon>
        <taxon>Zingiberales</taxon>
        <taxon>Musaceae</taxon>
        <taxon>Ensete</taxon>
    </lineage>
</organism>
<name>A0A426Z8K9_ENSVE</name>
<accession>A0A426Z8K9</accession>
<sequence length="162" mass="17996">MGEWRLLRKRGIGLGAAATTRGAAIKGEMEVEGSTERAKQPSSLRDGTAIVEPAISVFSSAREKPPRVQERPNGCSRGLITALLKGTRVPPGTSPDFCYDYRQSSHKKRTHRCETTKNRDPQRLHVRRESVWDMSWGHDVYSTSIAETRSASTVQLTPKTMS</sequence>
<dbReference type="AlphaFoldDB" id="A0A426Z8K9"/>